<dbReference type="Proteomes" id="UP001060919">
    <property type="component" value="Chromosome"/>
</dbReference>
<organism evidence="2 3">
    <name type="scientific">Aureispira anguillae</name>
    <dbReference type="NCBI Taxonomy" id="2864201"/>
    <lineage>
        <taxon>Bacteria</taxon>
        <taxon>Pseudomonadati</taxon>
        <taxon>Bacteroidota</taxon>
        <taxon>Saprospiria</taxon>
        <taxon>Saprospirales</taxon>
        <taxon>Saprospiraceae</taxon>
        <taxon>Aureispira</taxon>
    </lineage>
</organism>
<dbReference type="Pfam" id="PF05893">
    <property type="entry name" value="LuxC"/>
    <property type="match status" value="1"/>
</dbReference>
<protein>
    <submittedName>
        <fullName evidence="2">Acyl-CoA reductase</fullName>
    </submittedName>
</protein>
<dbReference type="AlphaFoldDB" id="A0A916DVD1"/>
<accession>A0A916DVD1</accession>
<evidence type="ECO:0000313" key="2">
    <source>
        <dbReference type="EMBL" id="BDS13420.1"/>
    </source>
</evidence>
<name>A0A916DVD1_9BACT</name>
<dbReference type="KEGG" id="aup:AsAng_0041570"/>
<keyword evidence="3" id="KW-1185">Reference proteome</keyword>
<keyword evidence="1" id="KW-0521">NADP</keyword>
<proteinExistence type="predicted"/>
<reference evidence="2" key="1">
    <citation type="submission" date="2022-09" db="EMBL/GenBank/DDBJ databases">
        <title>Aureispira anguillicida sp. nov., isolated from Leptocephalus of Japanese eel Anguilla japonica.</title>
        <authorList>
            <person name="Yuasa K."/>
            <person name="Mekata T."/>
            <person name="Ikunari K."/>
        </authorList>
    </citation>
    <scope>NUCLEOTIDE SEQUENCE</scope>
    <source>
        <strain evidence="2">EL160426</strain>
    </source>
</reference>
<dbReference type="SUPFAM" id="SSF53720">
    <property type="entry name" value="ALDH-like"/>
    <property type="match status" value="1"/>
</dbReference>
<dbReference type="InterPro" id="IPR008670">
    <property type="entry name" value="CoA_reduct_LuxC"/>
</dbReference>
<dbReference type="EMBL" id="AP026867">
    <property type="protein sequence ID" value="BDS13420.1"/>
    <property type="molecule type" value="Genomic_DNA"/>
</dbReference>
<evidence type="ECO:0000313" key="3">
    <source>
        <dbReference type="Proteomes" id="UP001060919"/>
    </source>
</evidence>
<gene>
    <name evidence="2" type="ORF">AsAng_0041570</name>
</gene>
<dbReference type="GO" id="GO:0003995">
    <property type="term" value="F:acyl-CoA dehydrogenase activity"/>
    <property type="evidence" value="ECO:0007669"/>
    <property type="project" value="InterPro"/>
</dbReference>
<dbReference type="InterPro" id="IPR016161">
    <property type="entry name" value="Ald_DH/histidinol_DH"/>
</dbReference>
<sequence>MTLQERLALLVKLGAYLQEDTEERQLAIAYTERYNRWLTKANSLKALESFATTFLAPQQLEAWVANYPLLKETTTAQKVGLVLAGNIPAVGFHDVMATFVAGHQAIIKYSDKDQHLIPYMVAYLIQEDERCADYFVRVPMLKNFDAVIATGSNNSAMYFEQYFGKYPNIIRKNRNSIAVLDGSETDEELLALGVDIFRYFGLGCRSISKLYVPEGYDFPRLLGLMDNYKDIMDHNKYKNNYDYNRSIYLLNKVPHLANDCLMVVEHESLLSRISSIHFEYYQGVEDLEAKLNDKEPEIQCIASKMNLPQKNTVNLGQAQSPKLMDYADGVDTLQFLIEL</sequence>
<dbReference type="RefSeq" id="WP_264788692.1">
    <property type="nucleotide sequence ID" value="NZ_AP026867.1"/>
</dbReference>
<dbReference type="GO" id="GO:0008218">
    <property type="term" value="P:bioluminescence"/>
    <property type="evidence" value="ECO:0007669"/>
    <property type="project" value="InterPro"/>
</dbReference>
<evidence type="ECO:0000256" key="1">
    <source>
        <dbReference type="ARBA" id="ARBA00022857"/>
    </source>
</evidence>